<evidence type="ECO:0000256" key="1">
    <source>
        <dbReference type="SAM" id="SignalP"/>
    </source>
</evidence>
<dbReference type="InterPro" id="IPR001466">
    <property type="entry name" value="Beta-lactam-related"/>
</dbReference>
<dbReference type="AlphaFoldDB" id="A0A6G0W4T1"/>
<keyword evidence="1" id="KW-0732">Signal</keyword>
<dbReference type="EMBL" id="VJMJ01000345">
    <property type="protein sequence ID" value="KAF0722168.1"/>
    <property type="molecule type" value="Genomic_DNA"/>
</dbReference>
<feature type="signal peptide" evidence="1">
    <location>
        <begin position="1"/>
        <end position="17"/>
    </location>
</feature>
<dbReference type="Gene3D" id="3.40.710.10">
    <property type="entry name" value="DD-peptidase/beta-lactamase superfamily"/>
    <property type="match status" value="1"/>
</dbReference>
<dbReference type="PANTHER" id="PTHR46825">
    <property type="entry name" value="D-ALANYL-D-ALANINE-CARBOXYPEPTIDASE/ENDOPEPTIDASE AMPH"/>
    <property type="match status" value="1"/>
</dbReference>
<proteinExistence type="predicted"/>
<reference evidence="3 4" key="1">
    <citation type="submission" date="2019-07" db="EMBL/GenBank/DDBJ databases">
        <title>Genomics analysis of Aphanomyces spp. identifies a new class of oomycete effector associated with host adaptation.</title>
        <authorList>
            <person name="Gaulin E."/>
        </authorList>
    </citation>
    <scope>NUCLEOTIDE SEQUENCE [LARGE SCALE GENOMIC DNA]</scope>
    <source>
        <strain evidence="3 4">ATCC 201684</strain>
    </source>
</reference>
<dbReference type="InterPro" id="IPR050491">
    <property type="entry name" value="AmpC-like"/>
</dbReference>
<name>A0A6G0W4T1_9STRA</name>
<comment type="caution">
    <text evidence="3">The sequence shown here is derived from an EMBL/GenBank/DDBJ whole genome shotgun (WGS) entry which is preliminary data.</text>
</comment>
<gene>
    <name evidence="3" type="ORF">Ae201684_018648</name>
</gene>
<sequence length="572" mass="63131">MFRVLIGLVALGSYVSSNMLSSIEDLPLKNGVVWGYDALVIPRDERIATTPSAKSTTHGLSRTPGSSLSIDDKKDVAVAFVKKQMELSGIPGMAVSVVVGNETILSKGFGTQELGNSKRLVSPDTLFQVGALSEILIALALGKLGETHQIEWSDTVKLYLPWFTLQDKYAEEHTTIEDLLLKNTVFGIMDGNIPGRYGVFPTNVLLVQALGHLKTKREFRSGSDGSVHNYAILSQVIEAVTKTTWFEYVKAAVLKPLGMVNTFGSPFDVVNKEKVSSGHFYCNGTIIGPYSIFNSSMVETFPSNYYAAVVTSIDDMTKLSHALLHHGKPLFRSSKTLNDMLVGHNIHSFLAEIAKALGYTEISESTQLNTGIGFDLVANIMENQLYFDKNGGGNSFSSAGGWLPIEQVGVILLGNSQGSLGKVVDMYRVYAMRSYLVQLFKGIPVEKLDREFDDWVEWINQRMPELPCDVHYFNGVPWEIPGVIIPESTKQALVGKYCAMDSFSGNLTIARRGEDLTLQYGVYTRPLIATKQENLLIWALERGAMTSPIFVSNLDQLPRIKLLYSIDFTRCD</sequence>
<dbReference type="SUPFAM" id="SSF56601">
    <property type="entry name" value="beta-lactamase/transpeptidase-like"/>
    <property type="match status" value="1"/>
</dbReference>
<feature type="domain" description="Beta-lactamase-related" evidence="2">
    <location>
        <begin position="80"/>
        <end position="426"/>
    </location>
</feature>
<dbReference type="Proteomes" id="UP000481153">
    <property type="component" value="Unassembled WGS sequence"/>
</dbReference>
<evidence type="ECO:0000313" key="3">
    <source>
        <dbReference type="EMBL" id="KAF0722168.1"/>
    </source>
</evidence>
<evidence type="ECO:0000313" key="4">
    <source>
        <dbReference type="Proteomes" id="UP000481153"/>
    </source>
</evidence>
<organism evidence="3 4">
    <name type="scientific">Aphanomyces euteiches</name>
    <dbReference type="NCBI Taxonomy" id="100861"/>
    <lineage>
        <taxon>Eukaryota</taxon>
        <taxon>Sar</taxon>
        <taxon>Stramenopiles</taxon>
        <taxon>Oomycota</taxon>
        <taxon>Saprolegniomycetes</taxon>
        <taxon>Saprolegniales</taxon>
        <taxon>Verrucalvaceae</taxon>
        <taxon>Aphanomyces</taxon>
    </lineage>
</organism>
<keyword evidence="4" id="KW-1185">Reference proteome</keyword>
<dbReference type="VEuPathDB" id="FungiDB:AeMF1_015697"/>
<dbReference type="PANTHER" id="PTHR46825:SF9">
    <property type="entry name" value="BETA-LACTAMASE-RELATED DOMAIN-CONTAINING PROTEIN"/>
    <property type="match status" value="1"/>
</dbReference>
<dbReference type="Pfam" id="PF00144">
    <property type="entry name" value="Beta-lactamase"/>
    <property type="match status" value="1"/>
</dbReference>
<protein>
    <recommendedName>
        <fullName evidence="2">Beta-lactamase-related domain-containing protein</fullName>
    </recommendedName>
</protein>
<accession>A0A6G0W4T1</accession>
<evidence type="ECO:0000259" key="2">
    <source>
        <dbReference type="Pfam" id="PF00144"/>
    </source>
</evidence>
<dbReference type="InterPro" id="IPR012338">
    <property type="entry name" value="Beta-lactam/transpept-like"/>
</dbReference>
<feature type="chain" id="PRO_5026006728" description="Beta-lactamase-related domain-containing protein" evidence="1">
    <location>
        <begin position="18"/>
        <end position="572"/>
    </location>
</feature>